<feature type="domain" description="RRM" evidence="3">
    <location>
        <begin position="99"/>
        <end position="177"/>
    </location>
</feature>
<dbReference type="GO" id="GO:0010494">
    <property type="term" value="C:cytoplasmic stress granule"/>
    <property type="evidence" value="ECO:0007669"/>
    <property type="project" value="TreeGrafter"/>
</dbReference>
<evidence type="ECO:0000256" key="1">
    <source>
        <dbReference type="ARBA" id="ARBA00022884"/>
    </source>
</evidence>
<accession>A0A8H7PG76</accession>
<keyword evidence="5" id="KW-1185">Reference proteome</keyword>
<dbReference type="InterPro" id="IPR003954">
    <property type="entry name" value="RRM_euk-type"/>
</dbReference>
<dbReference type="Pfam" id="PF00076">
    <property type="entry name" value="RRM_1"/>
    <property type="match status" value="3"/>
</dbReference>
<dbReference type="PANTHER" id="PTHR47640">
    <property type="entry name" value="TRNA SELENOCYSTEINE 1-ASSOCIATED PROTEIN 1-RELATED-RELATED"/>
    <property type="match status" value="1"/>
</dbReference>
<dbReference type="GO" id="GO:0034063">
    <property type="term" value="P:stress granule assembly"/>
    <property type="evidence" value="ECO:0007669"/>
    <property type="project" value="TreeGrafter"/>
</dbReference>
<evidence type="ECO:0000313" key="5">
    <source>
        <dbReference type="Proteomes" id="UP000654370"/>
    </source>
</evidence>
<organism evidence="4 5">
    <name type="scientific">Mortierella isabellina</name>
    <name type="common">Filamentous fungus</name>
    <name type="synonym">Umbelopsis isabellina</name>
    <dbReference type="NCBI Taxonomy" id="91625"/>
    <lineage>
        <taxon>Eukaryota</taxon>
        <taxon>Fungi</taxon>
        <taxon>Fungi incertae sedis</taxon>
        <taxon>Mucoromycota</taxon>
        <taxon>Mucoromycotina</taxon>
        <taxon>Umbelopsidomycetes</taxon>
        <taxon>Umbelopsidales</taxon>
        <taxon>Umbelopsidaceae</taxon>
        <taxon>Umbelopsis</taxon>
    </lineage>
</organism>
<name>A0A8H7PG76_MORIS</name>
<dbReference type="SMART" id="SM00360">
    <property type="entry name" value="RRM"/>
    <property type="match status" value="3"/>
</dbReference>
<dbReference type="InterPro" id="IPR050825">
    <property type="entry name" value="RBM42_RBP45_47-like"/>
</dbReference>
<dbReference type="OrthoDB" id="8093034at2759"/>
<dbReference type="SMART" id="SM00361">
    <property type="entry name" value="RRM_1"/>
    <property type="match status" value="2"/>
</dbReference>
<dbReference type="GO" id="GO:0003729">
    <property type="term" value="F:mRNA binding"/>
    <property type="evidence" value="ECO:0007669"/>
    <property type="project" value="InterPro"/>
</dbReference>
<dbReference type="AlphaFoldDB" id="A0A8H7PG76"/>
<dbReference type="GO" id="GO:0000184">
    <property type="term" value="P:nuclear-transcribed mRNA catabolic process, nonsense-mediated decay"/>
    <property type="evidence" value="ECO:0007669"/>
    <property type="project" value="TreeGrafter"/>
</dbReference>
<protein>
    <recommendedName>
        <fullName evidence="3">RRM domain-containing protein</fullName>
    </recommendedName>
</protein>
<proteinExistence type="predicted"/>
<dbReference type="InterPro" id="IPR012677">
    <property type="entry name" value="Nucleotide-bd_a/b_plait_sf"/>
</dbReference>
<feature type="domain" description="RRM" evidence="3">
    <location>
        <begin position="206"/>
        <end position="278"/>
    </location>
</feature>
<dbReference type="EMBL" id="JAEPQZ010000015">
    <property type="protein sequence ID" value="KAG2173110.1"/>
    <property type="molecule type" value="Genomic_DNA"/>
</dbReference>
<feature type="domain" description="RRM" evidence="3">
    <location>
        <begin position="8"/>
        <end position="87"/>
    </location>
</feature>
<dbReference type="InterPro" id="IPR035979">
    <property type="entry name" value="RBD_domain_sf"/>
</dbReference>
<sequence>MSMNEGCKALYVGNLDSRVTDYMLYEIFSVVGQVDNVKIIMDRNYQHGGMNYGFVEFVDHLSAEQALLAMNGRKIFTSEIRVNWAVQGATQKEDTSNHFHIFVGDLSPEVDDTILTKAFSAFGTMSDARVMWDQNTGKSRGFGFVSFREKADAEQAISTMNGEWLGSRAIRCNWANQKAAGASGGSPAAQSLSYESVLAQTPPHQTTVYIGNLPHGFQQHDLAPYFQPYGYVSDIRMQAERGFAFVTLDSHENAAHAIVALNGADIGGRPARLSWGKDRAAGGGAAYGAGAYGYGGGGGGGGGGYHQASPAAWHQPQGYGQAPAAAHGQAANGQWDQYYQQYYGHQGGYQ</sequence>
<dbReference type="PANTHER" id="PTHR47640:SF5">
    <property type="entry name" value="RRM DOMAIN-CONTAINING PROTEIN"/>
    <property type="match status" value="1"/>
</dbReference>
<dbReference type="SUPFAM" id="SSF54928">
    <property type="entry name" value="RNA-binding domain, RBD"/>
    <property type="match status" value="2"/>
</dbReference>
<dbReference type="InterPro" id="IPR000504">
    <property type="entry name" value="RRM_dom"/>
</dbReference>
<reference evidence="4" key="1">
    <citation type="submission" date="2020-12" db="EMBL/GenBank/DDBJ databases">
        <title>Metabolic potential, ecology and presence of endohyphal bacteria is reflected in genomic diversity of Mucoromycotina.</title>
        <authorList>
            <person name="Muszewska A."/>
            <person name="Okrasinska A."/>
            <person name="Steczkiewicz K."/>
            <person name="Drgas O."/>
            <person name="Orlowska M."/>
            <person name="Perlinska-Lenart U."/>
            <person name="Aleksandrzak-Piekarczyk T."/>
            <person name="Szatraj K."/>
            <person name="Zielenkiewicz U."/>
            <person name="Pilsyk S."/>
            <person name="Malc E."/>
            <person name="Mieczkowski P."/>
            <person name="Kruszewska J.S."/>
            <person name="Biernat P."/>
            <person name="Pawlowska J."/>
        </authorList>
    </citation>
    <scope>NUCLEOTIDE SEQUENCE</scope>
    <source>
        <strain evidence="4">WA0000067209</strain>
    </source>
</reference>
<evidence type="ECO:0000259" key="3">
    <source>
        <dbReference type="PROSITE" id="PS50102"/>
    </source>
</evidence>
<keyword evidence="1 2" id="KW-0694">RNA-binding</keyword>
<gene>
    <name evidence="4" type="ORF">INT43_004483</name>
</gene>
<dbReference type="CDD" id="cd12619">
    <property type="entry name" value="RRM2_PUB1"/>
    <property type="match status" value="1"/>
</dbReference>
<dbReference type="Gene3D" id="3.30.70.330">
    <property type="match status" value="3"/>
</dbReference>
<comment type="caution">
    <text evidence="4">The sequence shown here is derived from an EMBL/GenBank/DDBJ whole genome shotgun (WGS) entry which is preliminary data.</text>
</comment>
<dbReference type="PROSITE" id="PS50102">
    <property type="entry name" value="RRM"/>
    <property type="match status" value="3"/>
</dbReference>
<evidence type="ECO:0000313" key="4">
    <source>
        <dbReference type="EMBL" id="KAG2173110.1"/>
    </source>
</evidence>
<dbReference type="GO" id="GO:0043488">
    <property type="term" value="P:regulation of mRNA stability"/>
    <property type="evidence" value="ECO:0007669"/>
    <property type="project" value="TreeGrafter"/>
</dbReference>
<dbReference type="Proteomes" id="UP000654370">
    <property type="component" value="Unassembled WGS sequence"/>
</dbReference>
<evidence type="ECO:0000256" key="2">
    <source>
        <dbReference type="PROSITE-ProRule" id="PRU00176"/>
    </source>
</evidence>